<dbReference type="GeneID" id="36403527"/>
<keyword evidence="2" id="KW-1185">Reference proteome</keyword>
<evidence type="ECO:0000313" key="1">
    <source>
        <dbReference type="EMBL" id="CEG38394.1"/>
    </source>
</evidence>
<accession>A0A0P1ADH3</accession>
<evidence type="ECO:0000313" key="2">
    <source>
        <dbReference type="Proteomes" id="UP000054928"/>
    </source>
</evidence>
<proteinExistence type="predicted"/>
<sequence>MADCAVANDLPVGTGVLQLNHILRVLFPLPFFFDSCQKFVISISRSSLHYSEMGRVVDDADTWFEGDERRSSSSASEFDWD</sequence>
<organism evidence="1 2">
    <name type="scientific">Plasmopara halstedii</name>
    <name type="common">Downy mildew of sunflower</name>
    <dbReference type="NCBI Taxonomy" id="4781"/>
    <lineage>
        <taxon>Eukaryota</taxon>
        <taxon>Sar</taxon>
        <taxon>Stramenopiles</taxon>
        <taxon>Oomycota</taxon>
        <taxon>Peronosporomycetes</taxon>
        <taxon>Peronosporales</taxon>
        <taxon>Peronosporaceae</taxon>
        <taxon>Plasmopara</taxon>
    </lineage>
</organism>
<name>A0A0P1ADH3_PLAHL</name>
<reference evidence="2" key="1">
    <citation type="submission" date="2014-09" db="EMBL/GenBank/DDBJ databases">
        <authorList>
            <person name="Sharma Rahul"/>
            <person name="Thines Marco"/>
        </authorList>
    </citation>
    <scope>NUCLEOTIDE SEQUENCE [LARGE SCALE GENOMIC DNA]</scope>
</reference>
<dbReference type="EMBL" id="CCYD01000321">
    <property type="protein sequence ID" value="CEG38394.1"/>
    <property type="molecule type" value="Genomic_DNA"/>
</dbReference>
<protein>
    <submittedName>
        <fullName evidence="1">Uncharacterized protein</fullName>
    </submittedName>
</protein>
<dbReference type="Proteomes" id="UP000054928">
    <property type="component" value="Unassembled WGS sequence"/>
</dbReference>
<dbReference type="RefSeq" id="XP_024574763.1">
    <property type="nucleotide sequence ID" value="XM_024723825.1"/>
</dbReference>
<dbReference type="AlphaFoldDB" id="A0A0P1ADH3"/>